<reference evidence="3 4" key="1">
    <citation type="submission" date="2021-08" db="EMBL/GenBank/DDBJ databases">
        <title>Draft Genome Sequence of Phanerochaete sordida strain YK-624.</title>
        <authorList>
            <person name="Mori T."/>
            <person name="Dohra H."/>
            <person name="Suzuki T."/>
            <person name="Kawagishi H."/>
            <person name="Hirai H."/>
        </authorList>
    </citation>
    <scope>NUCLEOTIDE SEQUENCE [LARGE SCALE GENOMIC DNA]</scope>
    <source>
        <strain evidence="3 4">YK-624</strain>
    </source>
</reference>
<proteinExistence type="predicted"/>
<accession>A0A9P3G6E8</accession>
<dbReference type="EMBL" id="BPQB01000010">
    <property type="protein sequence ID" value="GJE88709.1"/>
    <property type="molecule type" value="Genomic_DNA"/>
</dbReference>
<comment type="caution">
    <text evidence="3">The sequence shown here is derived from an EMBL/GenBank/DDBJ whole genome shotgun (WGS) entry which is preliminary data.</text>
</comment>
<protein>
    <submittedName>
        <fullName evidence="3">Uncharacterized protein</fullName>
    </submittedName>
</protein>
<organism evidence="3 4">
    <name type="scientific">Phanerochaete sordida</name>
    <dbReference type="NCBI Taxonomy" id="48140"/>
    <lineage>
        <taxon>Eukaryota</taxon>
        <taxon>Fungi</taxon>
        <taxon>Dikarya</taxon>
        <taxon>Basidiomycota</taxon>
        <taxon>Agaricomycotina</taxon>
        <taxon>Agaricomycetes</taxon>
        <taxon>Polyporales</taxon>
        <taxon>Phanerochaetaceae</taxon>
        <taxon>Phanerochaete</taxon>
    </lineage>
</organism>
<feature type="region of interest" description="Disordered" evidence="2">
    <location>
        <begin position="372"/>
        <end position="391"/>
    </location>
</feature>
<feature type="compositionally biased region" description="Pro residues" evidence="2">
    <location>
        <begin position="71"/>
        <end position="88"/>
    </location>
</feature>
<keyword evidence="1" id="KW-0175">Coiled coil</keyword>
<evidence type="ECO:0000313" key="4">
    <source>
        <dbReference type="Proteomes" id="UP000703269"/>
    </source>
</evidence>
<dbReference type="AlphaFoldDB" id="A0A9P3G6E8"/>
<feature type="coiled-coil region" evidence="1">
    <location>
        <begin position="331"/>
        <end position="372"/>
    </location>
</feature>
<feature type="compositionally biased region" description="Polar residues" evidence="2">
    <location>
        <begin position="115"/>
        <end position="132"/>
    </location>
</feature>
<feature type="region of interest" description="Disordered" evidence="2">
    <location>
        <begin position="33"/>
        <end position="242"/>
    </location>
</feature>
<evidence type="ECO:0000256" key="1">
    <source>
        <dbReference type="SAM" id="Coils"/>
    </source>
</evidence>
<gene>
    <name evidence="3" type="ORF">PsYK624_047920</name>
</gene>
<sequence>MSNNRPTFIDYSSPASEKSIYFDAPLMHIFSKRSSTAGDAPEEGHVAPPPASQSKIRSTTPLSPSQEPSPASAPGPLPDAPGATPMPQPHTNDEPALSDDDNAVLSRDYGASKPRQGSASTYGGTASDSGYGSPTPRAKPLHDDMQPIPVIWGGDGDGPRPTEKAGGADTRRSHSMRSFRSAGSRRDDGEGQSVHTSGRYTPAQRSRRVSMSGGAFAEGAGTVGPAAEADPEQTGLFRSRSVSAETALSKKQKLRISKEELKDGRKLAKVIQKEAKVEKRALEAAVRELTELQKLQKYAVKEEAKTNASYGHALQIFHKEELAFLAAQAKFERAKADLMAHEDAREAAREHAQQATEMLQEKSREVEWLRAQKAADDREREAKIRQLKGKA</sequence>
<dbReference type="OrthoDB" id="3267800at2759"/>
<name>A0A9P3G6E8_9APHY</name>
<dbReference type="Proteomes" id="UP000703269">
    <property type="component" value="Unassembled WGS sequence"/>
</dbReference>
<keyword evidence="4" id="KW-1185">Reference proteome</keyword>
<feature type="compositionally biased region" description="Basic and acidic residues" evidence="2">
    <location>
        <begin position="372"/>
        <end position="384"/>
    </location>
</feature>
<evidence type="ECO:0000256" key="2">
    <source>
        <dbReference type="SAM" id="MobiDB-lite"/>
    </source>
</evidence>
<feature type="compositionally biased region" description="Low complexity" evidence="2">
    <location>
        <begin position="61"/>
        <end position="70"/>
    </location>
</feature>
<evidence type="ECO:0000313" key="3">
    <source>
        <dbReference type="EMBL" id="GJE88709.1"/>
    </source>
</evidence>